<dbReference type="InterPro" id="IPR000644">
    <property type="entry name" value="CBS_dom"/>
</dbReference>
<dbReference type="SUPFAM" id="SSF54631">
    <property type="entry name" value="CBS-domain pair"/>
    <property type="match status" value="1"/>
</dbReference>
<evidence type="ECO:0000259" key="8">
    <source>
        <dbReference type="PROSITE" id="PS51371"/>
    </source>
</evidence>
<feature type="domain" description="ABC transporter" evidence="7">
    <location>
        <begin position="229"/>
        <end position="480"/>
    </location>
</feature>
<dbReference type="Gene3D" id="3.10.580.10">
    <property type="entry name" value="CBS-domain"/>
    <property type="match status" value="1"/>
</dbReference>
<dbReference type="OrthoDB" id="10263706at2759"/>
<evidence type="ECO:0000256" key="4">
    <source>
        <dbReference type="ARBA" id="ARBA00022840"/>
    </source>
</evidence>
<dbReference type="InterPro" id="IPR044751">
    <property type="entry name" value="Ion_transp-like_CBS"/>
</dbReference>
<dbReference type="Pfam" id="PF00005">
    <property type="entry name" value="ABC_tran"/>
    <property type="match status" value="2"/>
</dbReference>
<dbReference type="SUPFAM" id="SSF52540">
    <property type="entry name" value="P-loop containing nucleoside triphosphate hydrolases"/>
    <property type="match status" value="2"/>
</dbReference>
<proteinExistence type="inferred from homology"/>
<keyword evidence="2" id="KW-0677">Repeat</keyword>
<dbReference type="CDD" id="cd03221">
    <property type="entry name" value="ABCF_EF-3"/>
    <property type="match status" value="2"/>
</dbReference>
<dbReference type="InterPro" id="IPR027417">
    <property type="entry name" value="P-loop_NTPase"/>
</dbReference>
<dbReference type="FunFam" id="3.40.50.300:FF:000011">
    <property type="entry name" value="Putative ABC transporter ATP-binding component"/>
    <property type="match status" value="1"/>
</dbReference>
<evidence type="ECO:0000259" key="7">
    <source>
        <dbReference type="PROSITE" id="PS50893"/>
    </source>
</evidence>
<feature type="domain" description="CBS" evidence="8">
    <location>
        <begin position="24"/>
        <end position="84"/>
    </location>
</feature>
<dbReference type="Gene3D" id="3.30.465.10">
    <property type="match status" value="1"/>
</dbReference>
<dbReference type="FunFam" id="3.10.580.10:FF:000002">
    <property type="entry name" value="Magnesium/cobalt efflux protein CorC"/>
    <property type="match status" value="1"/>
</dbReference>
<organism evidence="9 10">
    <name type="scientific">Pseudolycoriella hygida</name>
    <dbReference type="NCBI Taxonomy" id="35572"/>
    <lineage>
        <taxon>Eukaryota</taxon>
        <taxon>Metazoa</taxon>
        <taxon>Ecdysozoa</taxon>
        <taxon>Arthropoda</taxon>
        <taxon>Hexapoda</taxon>
        <taxon>Insecta</taxon>
        <taxon>Pterygota</taxon>
        <taxon>Neoptera</taxon>
        <taxon>Endopterygota</taxon>
        <taxon>Diptera</taxon>
        <taxon>Nematocera</taxon>
        <taxon>Sciaroidea</taxon>
        <taxon>Sciaridae</taxon>
        <taxon>Pseudolycoriella</taxon>
    </lineage>
</organism>
<evidence type="ECO:0000313" key="9">
    <source>
        <dbReference type="EMBL" id="KAJ6645141.1"/>
    </source>
</evidence>
<evidence type="ECO:0000256" key="2">
    <source>
        <dbReference type="ARBA" id="ARBA00022737"/>
    </source>
</evidence>
<comment type="similarity">
    <text evidence="1">Belongs to the ABC transporter superfamily. ABCF family. EF3 subfamily.</text>
</comment>
<reference evidence="9" key="1">
    <citation type="submission" date="2022-07" db="EMBL/GenBank/DDBJ databases">
        <authorList>
            <person name="Trinca V."/>
            <person name="Uliana J.V.C."/>
            <person name="Torres T.T."/>
            <person name="Ward R.J."/>
            <person name="Monesi N."/>
        </authorList>
    </citation>
    <scope>NUCLEOTIDE SEQUENCE</scope>
    <source>
        <strain evidence="9">HSMRA1968</strain>
        <tissue evidence="9">Whole embryos</tissue>
    </source>
</reference>
<dbReference type="InterPro" id="IPR046342">
    <property type="entry name" value="CBS_dom_sf"/>
</dbReference>
<protein>
    <submittedName>
        <fullName evidence="9">ATP-binding protein YbiT</fullName>
    </submittedName>
</protein>
<feature type="domain" description="ABC transporter" evidence="7">
    <location>
        <begin position="585"/>
        <end position="811"/>
    </location>
</feature>
<dbReference type="SUPFAM" id="SSF56176">
    <property type="entry name" value="FAD-binding/transporter-associated domain-like"/>
    <property type="match status" value="1"/>
</dbReference>
<dbReference type="Gene3D" id="3.40.50.300">
    <property type="entry name" value="P-loop containing nucleotide triphosphate hydrolases"/>
    <property type="match status" value="2"/>
</dbReference>
<name>A0A9Q0N8R6_9DIPT</name>
<dbReference type="NCBIfam" id="TIGR01045">
    <property type="entry name" value="RPE1"/>
    <property type="match status" value="1"/>
</dbReference>
<dbReference type="AlphaFoldDB" id="A0A9Q0N8R6"/>
<sequence>MTLEEQKIFINLLKFGHKTVEDVMIPRSDIKAVKLTTSIEELSQILNSKIPHTRTLVYDETLDNIVGFIHIKDLFKLLVTKQDLPLKRIIRKPIISAPSMKLIDLLAKMRRDRVQISIVVDEYGGTDGIVTIEDIMEEIVGRIDDEHDKKSDNDNFKIINSNTILSNARVKVEDLELALGVTLKTENDEFDTIGGLVLAKVGKVPSVGTKIDIEEQVELEVIEACPRSLKQVNLAMSYGAKILFTDVNVHIKNGNRYGLVGANGAGKSTFFKVLIKEEEASIGEVNILKKARIGCLKQDQFLYENTSIINTVIAGRSELWQALQEKEKILGNEQCDEESGYRLGELEQIIADNDGYISEIFAIELLLGLGIEEKYHYQPLSVLSGGYKLRVLLAQSLFNNPDILLLDEPTNHLDIVSIYWLENYLKQKFRGALVFISHDLAFLNNISTHILDIDYGTIKTYTGNYDIFIRDKQLVADQKLKDLNNIEKKIATMQVFVDKFRASASRAKQSSSREKQIEKMELPDIQKSSRISPYFNFKQKRPSGKLVLQVKGISKNYENRPLRKLAYAEEFEGDAERRTAAYSNVREDSSTASTYKLPAEVEFPERSNRKILNNVSFTVTRGEKIVIIGPNGIGKSTLLKILLGKISSDLGNYEWGYETQISYFAQDHHELLNENISVIDWLSNQIPTENDNTLRSILGQLLFRKDEVTKNILNLSGGEGARLLLAKIILEEGNILVLDEPTNHLDIESKHMLKNALINYPGTLILVTHDRDFASSIATRIIALSHKTITDFKGKYQEYLAKYSSDYLDSNWVLTNKGVK</sequence>
<evidence type="ECO:0000256" key="5">
    <source>
        <dbReference type="ARBA" id="ARBA00023122"/>
    </source>
</evidence>
<dbReference type="InterPro" id="IPR051309">
    <property type="entry name" value="ABCF_ATPase"/>
</dbReference>
<dbReference type="InterPro" id="IPR003593">
    <property type="entry name" value="AAA+_ATPase"/>
</dbReference>
<dbReference type="InterPro" id="IPR005170">
    <property type="entry name" value="Transptr-assoc_dom"/>
</dbReference>
<gene>
    <name evidence="9" type="primary">ybiT</name>
    <name evidence="9" type="ORF">Bhyg_00343</name>
</gene>
<dbReference type="PROSITE" id="PS51371">
    <property type="entry name" value="CBS"/>
    <property type="match status" value="2"/>
</dbReference>
<dbReference type="CDD" id="cd04590">
    <property type="entry name" value="CBS_pair_CorC_HlyC_assoc"/>
    <property type="match status" value="1"/>
</dbReference>
<keyword evidence="3" id="KW-0547">Nucleotide-binding</keyword>
<dbReference type="InterPro" id="IPR036318">
    <property type="entry name" value="FAD-bd_PCMH-like_sf"/>
</dbReference>
<feature type="domain" description="CBS" evidence="8">
    <location>
        <begin position="89"/>
        <end position="146"/>
    </location>
</feature>
<accession>A0A9Q0N8R6</accession>
<dbReference type="PROSITE" id="PS50893">
    <property type="entry name" value="ABC_TRANSPORTER_2"/>
    <property type="match status" value="2"/>
</dbReference>
<dbReference type="Pfam" id="PF03471">
    <property type="entry name" value="CorC_HlyC"/>
    <property type="match status" value="1"/>
</dbReference>
<dbReference type="PANTHER" id="PTHR42855:SF2">
    <property type="entry name" value="DRUG RESISTANCE ABC TRANSPORTER,ATP-BINDING PROTEIN"/>
    <property type="match status" value="1"/>
</dbReference>
<dbReference type="NCBIfam" id="NF000355">
    <property type="entry name" value="ribo_prot_ABC_F"/>
    <property type="match status" value="1"/>
</dbReference>
<dbReference type="Pfam" id="PF00571">
    <property type="entry name" value="CBS"/>
    <property type="match status" value="2"/>
</dbReference>
<dbReference type="GO" id="GO:0050660">
    <property type="term" value="F:flavin adenine dinucleotide binding"/>
    <property type="evidence" value="ECO:0007669"/>
    <property type="project" value="InterPro"/>
</dbReference>
<dbReference type="Pfam" id="PF12848">
    <property type="entry name" value="ABC_tran_Xtn"/>
    <property type="match status" value="1"/>
</dbReference>
<dbReference type="EMBL" id="WJQU01000001">
    <property type="protein sequence ID" value="KAJ6645141.1"/>
    <property type="molecule type" value="Genomic_DNA"/>
</dbReference>
<evidence type="ECO:0000256" key="3">
    <source>
        <dbReference type="ARBA" id="ARBA00022741"/>
    </source>
</evidence>
<dbReference type="PANTHER" id="PTHR42855">
    <property type="entry name" value="ABC TRANSPORTER ATP-BINDING SUBUNIT"/>
    <property type="match status" value="1"/>
</dbReference>
<dbReference type="InterPro" id="IPR016169">
    <property type="entry name" value="FAD-bd_PCMH_sub2"/>
</dbReference>
<dbReference type="SMART" id="SM00382">
    <property type="entry name" value="AAA"/>
    <property type="match status" value="2"/>
</dbReference>
<dbReference type="InterPro" id="IPR005728">
    <property type="entry name" value="RPE1"/>
</dbReference>
<keyword evidence="10" id="KW-1185">Reference proteome</keyword>
<dbReference type="SMART" id="SM01091">
    <property type="entry name" value="CorC_HlyC"/>
    <property type="match status" value="1"/>
</dbReference>
<keyword evidence="4 9" id="KW-0067">ATP-binding</keyword>
<dbReference type="Proteomes" id="UP001151699">
    <property type="component" value="Chromosome A"/>
</dbReference>
<comment type="caution">
    <text evidence="9">The sequence shown here is derived from an EMBL/GenBank/DDBJ whole genome shotgun (WGS) entry which is preliminary data.</text>
</comment>
<dbReference type="InterPro" id="IPR032781">
    <property type="entry name" value="ABC_tran_Xtn"/>
</dbReference>
<evidence type="ECO:0000256" key="1">
    <source>
        <dbReference type="ARBA" id="ARBA00011054"/>
    </source>
</evidence>
<dbReference type="InterPro" id="IPR003439">
    <property type="entry name" value="ABC_transporter-like_ATP-bd"/>
</dbReference>
<dbReference type="GO" id="GO:0005524">
    <property type="term" value="F:ATP binding"/>
    <property type="evidence" value="ECO:0007669"/>
    <property type="project" value="UniProtKB-KW"/>
</dbReference>
<evidence type="ECO:0000256" key="6">
    <source>
        <dbReference type="PROSITE-ProRule" id="PRU00703"/>
    </source>
</evidence>
<evidence type="ECO:0000313" key="10">
    <source>
        <dbReference type="Proteomes" id="UP001151699"/>
    </source>
</evidence>
<keyword evidence="5 6" id="KW-0129">CBS domain</keyword>
<dbReference type="GO" id="GO:0016887">
    <property type="term" value="F:ATP hydrolysis activity"/>
    <property type="evidence" value="ECO:0007669"/>
    <property type="project" value="InterPro"/>
</dbReference>